<dbReference type="Gene3D" id="1.10.760.10">
    <property type="entry name" value="Cytochrome c-like domain"/>
    <property type="match status" value="2"/>
</dbReference>
<dbReference type="InterPro" id="IPR036909">
    <property type="entry name" value="Cyt_c-like_dom_sf"/>
</dbReference>
<dbReference type="AlphaFoldDB" id="A0A916RFT8"/>
<evidence type="ECO:0000256" key="6">
    <source>
        <dbReference type="PROSITE-ProRule" id="PRU00433"/>
    </source>
</evidence>
<dbReference type="InterPro" id="IPR051811">
    <property type="entry name" value="Cytochrome_c550/c551-like"/>
</dbReference>
<evidence type="ECO:0000313" key="9">
    <source>
        <dbReference type="Proteomes" id="UP000648801"/>
    </source>
</evidence>
<protein>
    <recommendedName>
        <fullName evidence="7">Cytochrome c domain-containing protein</fullName>
    </recommendedName>
</protein>
<sequence length="230" mass="25160">MDKEDAKRGNDKYQQSCAICHGTDARGGSGSSLIDSSLVRHDVDGNLIGPVIMEGRTSKGMPAYPTFTQGQISDIAAFLHARIEVTNSVESSGPVGGYQLKKLLTGNVEAGKRYFNGEGGCARCHSPQKDLAGIASKYSPVELESRFLYPPVDLRTATITLPSNKTITGRLVHLDAFYVAIIAGTGWYRSWPLNTVKVEVKDPLDGHMELLHKYTNKDIHDVFSYLETLK</sequence>
<evidence type="ECO:0000313" key="8">
    <source>
        <dbReference type="EMBL" id="GGA54932.1"/>
    </source>
</evidence>
<feature type="domain" description="Cytochrome c" evidence="7">
    <location>
        <begin position="106"/>
        <end position="230"/>
    </location>
</feature>
<dbReference type="GO" id="GO:0046872">
    <property type="term" value="F:metal ion binding"/>
    <property type="evidence" value="ECO:0007669"/>
    <property type="project" value="UniProtKB-KW"/>
</dbReference>
<evidence type="ECO:0000256" key="4">
    <source>
        <dbReference type="ARBA" id="ARBA00022982"/>
    </source>
</evidence>
<keyword evidence="5 6" id="KW-0408">Iron</keyword>
<dbReference type="GO" id="GO:0009055">
    <property type="term" value="F:electron transfer activity"/>
    <property type="evidence" value="ECO:0007669"/>
    <property type="project" value="InterPro"/>
</dbReference>
<keyword evidence="3 6" id="KW-0479">Metal-binding</keyword>
<keyword evidence="9" id="KW-1185">Reference proteome</keyword>
<evidence type="ECO:0000256" key="5">
    <source>
        <dbReference type="ARBA" id="ARBA00023004"/>
    </source>
</evidence>
<comment type="caution">
    <text evidence="8">The sequence shown here is derived from an EMBL/GenBank/DDBJ whole genome shotgun (WGS) entry which is preliminary data.</text>
</comment>
<evidence type="ECO:0000256" key="1">
    <source>
        <dbReference type="ARBA" id="ARBA00022448"/>
    </source>
</evidence>
<dbReference type="RefSeq" id="WP_188757570.1">
    <property type="nucleotide sequence ID" value="NZ_BMJB01000001.1"/>
</dbReference>
<keyword evidence="1" id="KW-0813">Transport</keyword>
<dbReference type="Proteomes" id="UP000648801">
    <property type="component" value="Unassembled WGS sequence"/>
</dbReference>
<name>A0A916RFT8_9BACT</name>
<keyword evidence="4" id="KW-0249">Electron transport</keyword>
<reference evidence="8" key="2">
    <citation type="submission" date="2020-09" db="EMBL/GenBank/DDBJ databases">
        <authorList>
            <person name="Sun Q."/>
            <person name="Zhou Y."/>
        </authorList>
    </citation>
    <scope>NUCLEOTIDE SEQUENCE</scope>
    <source>
        <strain evidence="8">CGMCC 1.15447</strain>
    </source>
</reference>
<dbReference type="PROSITE" id="PS51007">
    <property type="entry name" value="CYTC"/>
    <property type="match status" value="2"/>
</dbReference>
<dbReference type="SUPFAM" id="SSF46626">
    <property type="entry name" value="Cytochrome c"/>
    <property type="match status" value="2"/>
</dbReference>
<organism evidence="8 9">
    <name type="scientific">Edaphobacter acidisoli</name>
    <dbReference type="NCBI Taxonomy" id="2040573"/>
    <lineage>
        <taxon>Bacteria</taxon>
        <taxon>Pseudomonadati</taxon>
        <taxon>Acidobacteriota</taxon>
        <taxon>Terriglobia</taxon>
        <taxon>Terriglobales</taxon>
        <taxon>Acidobacteriaceae</taxon>
        <taxon>Edaphobacter</taxon>
    </lineage>
</organism>
<reference evidence="8" key="1">
    <citation type="journal article" date="2014" name="Int. J. Syst. Evol. Microbiol.">
        <title>Complete genome sequence of Corynebacterium casei LMG S-19264T (=DSM 44701T), isolated from a smear-ripened cheese.</title>
        <authorList>
            <consortium name="US DOE Joint Genome Institute (JGI-PGF)"/>
            <person name="Walter F."/>
            <person name="Albersmeier A."/>
            <person name="Kalinowski J."/>
            <person name="Ruckert C."/>
        </authorList>
    </citation>
    <scope>NUCLEOTIDE SEQUENCE</scope>
    <source>
        <strain evidence="8">CGMCC 1.15447</strain>
    </source>
</reference>
<keyword evidence="2 6" id="KW-0349">Heme</keyword>
<gene>
    <name evidence="8" type="ORF">GCM10011507_02740</name>
</gene>
<feature type="domain" description="Cytochrome c" evidence="7">
    <location>
        <begin position="4"/>
        <end position="83"/>
    </location>
</feature>
<dbReference type="GO" id="GO:0020037">
    <property type="term" value="F:heme binding"/>
    <property type="evidence" value="ECO:0007669"/>
    <property type="project" value="InterPro"/>
</dbReference>
<dbReference type="EMBL" id="BMJB01000001">
    <property type="protein sequence ID" value="GGA54932.1"/>
    <property type="molecule type" value="Genomic_DNA"/>
</dbReference>
<evidence type="ECO:0000256" key="2">
    <source>
        <dbReference type="ARBA" id="ARBA00022617"/>
    </source>
</evidence>
<dbReference type="Pfam" id="PF13442">
    <property type="entry name" value="Cytochrome_CBB3"/>
    <property type="match status" value="1"/>
</dbReference>
<evidence type="ECO:0000256" key="3">
    <source>
        <dbReference type="ARBA" id="ARBA00022723"/>
    </source>
</evidence>
<dbReference type="PANTHER" id="PTHR37823">
    <property type="entry name" value="CYTOCHROME C-553-LIKE"/>
    <property type="match status" value="1"/>
</dbReference>
<proteinExistence type="predicted"/>
<dbReference type="InterPro" id="IPR009056">
    <property type="entry name" value="Cyt_c-like_dom"/>
</dbReference>
<evidence type="ECO:0000259" key="7">
    <source>
        <dbReference type="PROSITE" id="PS51007"/>
    </source>
</evidence>
<accession>A0A916RFT8</accession>